<dbReference type="Pfam" id="PF25432">
    <property type="entry name" value="FF_PRPF40A"/>
    <property type="match status" value="1"/>
</dbReference>
<comment type="subcellular location">
    <subcellularLocation>
        <location evidence="1">Nucleus</location>
    </subcellularLocation>
</comment>
<dbReference type="SUPFAM" id="SSF81698">
    <property type="entry name" value="FF domain"/>
    <property type="match status" value="5"/>
</dbReference>
<dbReference type="InterPro" id="IPR039726">
    <property type="entry name" value="Prp40-like"/>
</dbReference>
<dbReference type="Pfam" id="PF00397">
    <property type="entry name" value="WW"/>
    <property type="match status" value="2"/>
</dbReference>
<organism evidence="9 10">
    <name type="scientific">Cryoendolithus antarcticus</name>
    <dbReference type="NCBI Taxonomy" id="1507870"/>
    <lineage>
        <taxon>Eukaryota</taxon>
        <taxon>Fungi</taxon>
        <taxon>Dikarya</taxon>
        <taxon>Ascomycota</taxon>
        <taxon>Pezizomycotina</taxon>
        <taxon>Dothideomycetes</taxon>
        <taxon>Dothideomycetidae</taxon>
        <taxon>Cladosporiales</taxon>
        <taxon>Cladosporiaceae</taxon>
        <taxon>Cryoendolithus</taxon>
    </lineage>
</organism>
<dbReference type="PROSITE" id="PS01159">
    <property type="entry name" value="WW_DOMAIN_1"/>
    <property type="match status" value="1"/>
</dbReference>
<feature type="region of interest" description="Disordered" evidence="6">
    <location>
        <begin position="108"/>
        <end position="179"/>
    </location>
</feature>
<dbReference type="InParanoid" id="A0A1V8T0E0"/>
<dbReference type="Gene3D" id="1.10.10.440">
    <property type="entry name" value="FF domain"/>
    <property type="match status" value="5"/>
</dbReference>
<feature type="domain" description="FF" evidence="8">
    <location>
        <begin position="247"/>
        <end position="302"/>
    </location>
</feature>
<keyword evidence="4" id="KW-0508">mRNA splicing</keyword>
<comment type="caution">
    <text evidence="9">The sequence shown here is derived from an EMBL/GenBank/DDBJ whole genome shotgun (WGS) entry which is preliminary data.</text>
</comment>
<keyword evidence="10" id="KW-1185">Reference proteome</keyword>
<dbReference type="InterPro" id="IPR036517">
    <property type="entry name" value="FF_domain_sf"/>
</dbReference>
<dbReference type="PANTHER" id="PTHR11864:SF0">
    <property type="entry name" value="PRP40 PRE-MRNA PROCESSING FACTOR 40 HOMOLOG A (YEAST)"/>
    <property type="match status" value="1"/>
</dbReference>
<feature type="domain" description="WW" evidence="7">
    <location>
        <begin position="62"/>
        <end position="95"/>
    </location>
</feature>
<evidence type="ECO:0000259" key="7">
    <source>
        <dbReference type="PROSITE" id="PS50020"/>
    </source>
</evidence>
<keyword evidence="5" id="KW-0539">Nucleus</keyword>
<feature type="compositionally biased region" description="Basic and acidic residues" evidence="6">
    <location>
        <begin position="690"/>
        <end position="740"/>
    </location>
</feature>
<dbReference type="PROSITE" id="PS50020">
    <property type="entry name" value="WW_DOMAIN_2"/>
    <property type="match status" value="2"/>
</dbReference>
<dbReference type="FunFam" id="1.10.10.440:FF:000013">
    <property type="entry name" value="pre-mRNA-processing protein 40A isoform X1"/>
    <property type="match status" value="1"/>
</dbReference>
<dbReference type="GO" id="GO:0005685">
    <property type="term" value="C:U1 snRNP"/>
    <property type="evidence" value="ECO:0007669"/>
    <property type="project" value="TreeGrafter"/>
</dbReference>
<feature type="region of interest" description="Disordered" evidence="6">
    <location>
        <begin position="586"/>
        <end position="819"/>
    </location>
</feature>
<dbReference type="SMART" id="SM00456">
    <property type="entry name" value="WW"/>
    <property type="match status" value="2"/>
</dbReference>
<dbReference type="AlphaFoldDB" id="A0A1V8T0E0"/>
<feature type="compositionally biased region" description="Basic and acidic residues" evidence="6">
    <location>
        <begin position="657"/>
        <end position="679"/>
    </location>
</feature>
<dbReference type="Proteomes" id="UP000192596">
    <property type="component" value="Unassembled WGS sequence"/>
</dbReference>
<dbReference type="Gene3D" id="2.20.70.10">
    <property type="match status" value="2"/>
</dbReference>
<feature type="compositionally biased region" description="Gly residues" evidence="6">
    <location>
        <begin position="143"/>
        <end position="165"/>
    </location>
</feature>
<evidence type="ECO:0000256" key="1">
    <source>
        <dbReference type="ARBA" id="ARBA00004123"/>
    </source>
</evidence>
<accession>A0A1V8T0E0</accession>
<evidence type="ECO:0000313" key="9">
    <source>
        <dbReference type="EMBL" id="OQO04885.1"/>
    </source>
</evidence>
<dbReference type="SMART" id="SM00441">
    <property type="entry name" value="FF"/>
    <property type="match status" value="5"/>
</dbReference>
<proteinExistence type="predicted"/>
<evidence type="ECO:0000259" key="8">
    <source>
        <dbReference type="PROSITE" id="PS51676"/>
    </source>
</evidence>
<keyword evidence="3" id="KW-0677">Repeat</keyword>
<sequence length="819" mass="94394">MSSDWREAKTAEGKSYYYNAVTRQTVWEKPAEMNGGATPVAAAVAPSTPAAAAAAAAQLSPEHVAAGWASAKAADGRTYYYNKGTRETSWVLPPAPINPQASQLVAAPAGLAAGAPDRDFDAAPRRFDRRDDRGNGFPDRGGNDGGRGGGGSKPWEGSGGGGGFRGAMPAKQDEPEYATQEQAKEAFYKLLRKHNVKYDTPWTDALRLVIKEREYRALRDPKERKQAFEDYCVEQRVEEKSREKERRAKLRDDFRDMLKTHDEIRHYTRWKTARPMIEREAVFRTAGDEDERKQLFHEYVLELKKQHAESGTTARHKAIDDLESLLRDVVIDPHAKWAVAQQAIMENERFVHEASLRTLHKVDVLLAFEQHLKRLERDINVTKQEDKSSQRTRDRQARDAFKVLLQEKLAEGSFGAGSKWHDFLPFVEHDERYSNLLGTEGSSPMDLFWDTVEDEERKVRSKRSDALDILDDQRYEMTPATTLELFSEVMHRDPRASRWTSQDMKLVHDRLMDKILKRVEEDKALAERSQRKAIDALRSVLKHLDPPVLIGDTFDLVAPRLASYPEYLALDDPARRAAFSKHIRRLQEKAEDAERDRAKRDREHRDRDSHRDRERERDYRPSDRDRRDRDRRSHDYYASPPPPHVDSHSRSRRTRTRTPEPDAYEADRRKAQEARERQFRKPSFGLTPPPRERERDRRDARDERRGGYAGDDRYDRERRDREVERERSYLSRADPRDRGRVPVLDYGDDEVAGSSSSRVGSVRKRRESEGSAGGRKESKRSRRSREPEVKVESTEAMEVDAKEDVALQSGSEEGEIEEV</sequence>
<feature type="domain" description="FF" evidence="8">
    <location>
        <begin position="180"/>
        <end position="234"/>
    </location>
</feature>
<dbReference type="PANTHER" id="PTHR11864">
    <property type="entry name" value="PRE-MRNA-PROCESSING PROTEIN PRP40"/>
    <property type="match status" value="1"/>
</dbReference>
<dbReference type="InterPro" id="IPR001202">
    <property type="entry name" value="WW_dom"/>
</dbReference>
<evidence type="ECO:0000256" key="6">
    <source>
        <dbReference type="SAM" id="MobiDB-lite"/>
    </source>
</evidence>
<dbReference type="STRING" id="1507870.A0A1V8T0E0"/>
<dbReference type="Pfam" id="PF01846">
    <property type="entry name" value="FF"/>
    <property type="match status" value="3"/>
</dbReference>
<dbReference type="InterPro" id="IPR002713">
    <property type="entry name" value="FF_domain"/>
</dbReference>
<protein>
    <recommendedName>
        <fullName evidence="11">Pre-mRNA-processing protein prp40</fullName>
    </recommendedName>
</protein>
<name>A0A1V8T0E0_9PEZI</name>
<dbReference type="OrthoDB" id="187617at2759"/>
<dbReference type="PROSITE" id="PS51676">
    <property type="entry name" value="FF"/>
    <property type="match status" value="2"/>
</dbReference>
<dbReference type="EMBL" id="NAJO01000020">
    <property type="protein sequence ID" value="OQO04885.1"/>
    <property type="molecule type" value="Genomic_DNA"/>
</dbReference>
<evidence type="ECO:0000256" key="3">
    <source>
        <dbReference type="ARBA" id="ARBA00022737"/>
    </source>
</evidence>
<evidence type="ECO:0000313" key="10">
    <source>
        <dbReference type="Proteomes" id="UP000192596"/>
    </source>
</evidence>
<dbReference type="FunCoup" id="A0A1V8T0E0">
    <property type="interactions" value="2142"/>
</dbReference>
<evidence type="ECO:0000256" key="4">
    <source>
        <dbReference type="ARBA" id="ARBA00023187"/>
    </source>
</evidence>
<dbReference type="SUPFAM" id="SSF51045">
    <property type="entry name" value="WW domain"/>
    <property type="match status" value="2"/>
</dbReference>
<reference evidence="10" key="1">
    <citation type="submission" date="2017-03" db="EMBL/GenBank/DDBJ databases">
        <title>Genomes of endolithic fungi from Antarctica.</title>
        <authorList>
            <person name="Coleine C."/>
            <person name="Masonjones S."/>
            <person name="Stajich J.E."/>
        </authorList>
    </citation>
    <scope>NUCLEOTIDE SEQUENCE [LARGE SCALE GENOMIC DNA]</scope>
    <source>
        <strain evidence="10">CCFEE 5527</strain>
    </source>
</reference>
<dbReference type="InterPro" id="IPR036020">
    <property type="entry name" value="WW_dom_sf"/>
</dbReference>
<evidence type="ECO:0000256" key="5">
    <source>
        <dbReference type="ARBA" id="ARBA00023242"/>
    </source>
</evidence>
<feature type="compositionally biased region" description="Basic and acidic residues" evidence="6">
    <location>
        <begin position="586"/>
        <end position="635"/>
    </location>
</feature>
<dbReference type="CDD" id="cd00201">
    <property type="entry name" value="WW"/>
    <property type="match status" value="2"/>
</dbReference>
<feature type="compositionally biased region" description="Basic and acidic residues" evidence="6">
    <location>
        <begin position="116"/>
        <end position="134"/>
    </location>
</feature>
<evidence type="ECO:0000256" key="2">
    <source>
        <dbReference type="ARBA" id="ARBA00022664"/>
    </source>
</evidence>
<feature type="domain" description="WW" evidence="7">
    <location>
        <begin position="1"/>
        <end position="32"/>
    </location>
</feature>
<keyword evidence="2" id="KW-0507">mRNA processing</keyword>
<dbReference type="GO" id="GO:0045292">
    <property type="term" value="P:mRNA cis splicing, via spliceosome"/>
    <property type="evidence" value="ECO:0007669"/>
    <property type="project" value="InterPro"/>
</dbReference>
<gene>
    <name evidence="9" type="ORF">B0A48_07902</name>
</gene>
<dbReference type="GO" id="GO:0071004">
    <property type="term" value="C:U2-type prespliceosome"/>
    <property type="evidence" value="ECO:0007669"/>
    <property type="project" value="TreeGrafter"/>
</dbReference>
<dbReference type="GO" id="GO:0003723">
    <property type="term" value="F:RNA binding"/>
    <property type="evidence" value="ECO:0007669"/>
    <property type="project" value="TreeGrafter"/>
</dbReference>
<evidence type="ECO:0008006" key="11">
    <source>
        <dbReference type="Google" id="ProtNLM"/>
    </source>
</evidence>
<feature type="compositionally biased region" description="Basic and acidic residues" evidence="6">
    <location>
        <begin position="784"/>
        <end position="805"/>
    </location>
</feature>